<dbReference type="EMBL" id="CM046126">
    <property type="protein sequence ID" value="KAI8427257.1"/>
    <property type="molecule type" value="Genomic_DNA"/>
</dbReference>
<reference evidence="1 2" key="1">
    <citation type="journal article" date="2022" name="Genome Biol. Evol.">
        <title>The Spruce Budworm Genome: Reconstructing the Evolutionary History of Antifreeze Proteins.</title>
        <authorList>
            <person name="Beliveau C."/>
            <person name="Gagne P."/>
            <person name="Picq S."/>
            <person name="Vernygora O."/>
            <person name="Keeling C.I."/>
            <person name="Pinkney K."/>
            <person name="Doucet D."/>
            <person name="Wen F."/>
            <person name="Johnston J.S."/>
            <person name="Maaroufi H."/>
            <person name="Boyle B."/>
            <person name="Laroche J."/>
            <person name="Dewar K."/>
            <person name="Juretic N."/>
            <person name="Blackburn G."/>
            <person name="Nisole A."/>
            <person name="Brunet B."/>
            <person name="Brandao M."/>
            <person name="Lumley L."/>
            <person name="Duan J."/>
            <person name="Quan G."/>
            <person name="Lucarotti C.J."/>
            <person name="Roe A.D."/>
            <person name="Sperling F.A.H."/>
            <person name="Levesque R.C."/>
            <person name="Cusson M."/>
        </authorList>
    </citation>
    <scope>NUCLEOTIDE SEQUENCE [LARGE SCALE GENOMIC DNA]</scope>
    <source>
        <strain evidence="1">Glfc:IPQL:Cfum</strain>
    </source>
</reference>
<organism evidence="1 2">
    <name type="scientific">Choristoneura fumiferana</name>
    <name type="common">Spruce budworm moth</name>
    <name type="synonym">Archips fumiferana</name>
    <dbReference type="NCBI Taxonomy" id="7141"/>
    <lineage>
        <taxon>Eukaryota</taxon>
        <taxon>Metazoa</taxon>
        <taxon>Ecdysozoa</taxon>
        <taxon>Arthropoda</taxon>
        <taxon>Hexapoda</taxon>
        <taxon>Insecta</taxon>
        <taxon>Pterygota</taxon>
        <taxon>Neoptera</taxon>
        <taxon>Endopterygota</taxon>
        <taxon>Lepidoptera</taxon>
        <taxon>Glossata</taxon>
        <taxon>Ditrysia</taxon>
        <taxon>Tortricoidea</taxon>
        <taxon>Tortricidae</taxon>
        <taxon>Tortricinae</taxon>
        <taxon>Choristoneura</taxon>
    </lineage>
</organism>
<dbReference type="Proteomes" id="UP001064048">
    <property type="component" value="Chromosome 26"/>
</dbReference>
<evidence type="ECO:0000313" key="2">
    <source>
        <dbReference type="Proteomes" id="UP001064048"/>
    </source>
</evidence>
<protein>
    <submittedName>
        <fullName evidence="1">Uncharacterized protein</fullName>
    </submittedName>
</protein>
<name>A0ACC0JSW2_CHOFU</name>
<feature type="non-terminal residue" evidence="1">
    <location>
        <position position="216"/>
    </location>
</feature>
<accession>A0ACC0JSW2</accession>
<comment type="caution">
    <text evidence="1">The sequence shown here is derived from an EMBL/GenBank/DDBJ whole genome shotgun (WGS) entry which is preliminary data.</text>
</comment>
<evidence type="ECO:0000313" key="1">
    <source>
        <dbReference type="EMBL" id="KAI8427257.1"/>
    </source>
</evidence>
<proteinExistence type="predicted"/>
<keyword evidence="2" id="KW-1185">Reference proteome</keyword>
<sequence>MSNLLKCNVCNIVIDELLSYVQNKLSLIDDTTLILSTDQRKISRKKSGKEARDLEDIVALLKSIESDKVPIFVARKLEKLPPLTLDHLDCTKLLKDLAKVQRELETIKSSYATITQLEELRLDINNMKYAPLPQAAFSAVNMKRGAWIHDSGPIGLSHCNDDYEDTNSGEGPMSPKVLDNIGSQEHLNTTLHPKSSYTNSDTKSLNNGQSIEDTKI</sequence>
<gene>
    <name evidence="1" type="ORF">MSG28_014850</name>
</gene>